<dbReference type="InterPro" id="IPR036028">
    <property type="entry name" value="SH3-like_dom_sf"/>
</dbReference>
<feature type="non-terminal residue" evidence="4">
    <location>
        <position position="139"/>
    </location>
</feature>
<dbReference type="AlphaFoldDB" id="A0A9P8FZ98"/>
<reference evidence="4" key="2">
    <citation type="submission" date="2021-08" db="EMBL/GenBank/DDBJ databases">
        <authorList>
            <person name="Gostincar C."/>
            <person name="Sun X."/>
            <person name="Song Z."/>
            <person name="Gunde-Cimerman N."/>
        </authorList>
    </citation>
    <scope>NUCLEOTIDE SEQUENCE</scope>
    <source>
        <strain evidence="4">EXF-9298</strain>
    </source>
</reference>
<feature type="domain" description="SH3" evidence="3">
    <location>
        <begin position="80"/>
        <end position="139"/>
    </location>
</feature>
<proteinExistence type="predicted"/>
<keyword evidence="5" id="KW-1185">Reference proteome</keyword>
<keyword evidence="1 2" id="KW-0728">SH3 domain</keyword>
<dbReference type="InterPro" id="IPR001452">
    <property type="entry name" value="SH3_domain"/>
</dbReference>
<sequence>MSIVGYEDREGGPHRVVVKEMVGGWALKDDTTTRTTATGVSTQQQHQDHWRWKEHDGTAKTVSAANLFPSSPHAFPPSGGIGLKVQALWSYFPSDEVRDELRFPRNAIITEVEDINGDWFWGVYCGGKGLFPGNYVRVV</sequence>
<dbReference type="Proteomes" id="UP000729357">
    <property type="component" value="Unassembled WGS sequence"/>
</dbReference>
<dbReference type="PROSITE" id="PS50002">
    <property type="entry name" value="SH3"/>
    <property type="match status" value="1"/>
</dbReference>
<protein>
    <recommendedName>
        <fullName evidence="3">SH3 domain-containing protein</fullName>
    </recommendedName>
</protein>
<dbReference type="EMBL" id="JAHFXS010000328">
    <property type="protein sequence ID" value="KAG9986191.1"/>
    <property type="molecule type" value="Genomic_DNA"/>
</dbReference>
<evidence type="ECO:0000313" key="4">
    <source>
        <dbReference type="EMBL" id="KAG9986191.1"/>
    </source>
</evidence>
<gene>
    <name evidence="4" type="ORF">KCU98_g4205</name>
</gene>
<accession>A0A9P8FZ98</accession>
<organism evidence="4 5">
    <name type="scientific">Aureobasidium melanogenum</name>
    <name type="common">Aureobasidium pullulans var. melanogenum</name>
    <dbReference type="NCBI Taxonomy" id="46634"/>
    <lineage>
        <taxon>Eukaryota</taxon>
        <taxon>Fungi</taxon>
        <taxon>Dikarya</taxon>
        <taxon>Ascomycota</taxon>
        <taxon>Pezizomycotina</taxon>
        <taxon>Dothideomycetes</taxon>
        <taxon>Dothideomycetidae</taxon>
        <taxon>Dothideales</taxon>
        <taxon>Saccotheciaceae</taxon>
        <taxon>Aureobasidium</taxon>
    </lineage>
</organism>
<dbReference type="SUPFAM" id="SSF50044">
    <property type="entry name" value="SH3-domain"/>
    <property type="match status" value="1"/>
</dbReference>
<dbReference type="Gene3D" id="2.30.30.40">
    <property type="entry name" value="SH3 Domains"/>
    <property type="match status" value="1"/>
</dbReference>
<name>A0A9P8FZ98_AURME</name>
<evidence type="ECO:0000256" key="2">
    <source>
        <dbReference type="PROSITE-ProRule" id="PRU00192"/>
    </source>
</evidence>
<evidence type="ECO:0000259" key="3">
    <source>
        <dbReference type="PROSITE" id="PS50002"/>
    </source>
</evidence>
<evidence type="ECO:0000313" key="5">
    <source>
        <dbReference type="Proteomes" id="UP000729357"/>
    </source>
</evidence>
<comment type="caution">
    <text evidence="4">The sequence shown here is derived from an EMBL/GenBank/DDBJ whole genome shotgun (WGS) entry which is preliminary data.</text>
</comment>
<reference evidence="4" key="1">
    <citation type="journal article" date="2021" name="J Fungi (Basel)">
        <title>Virulence traits and population genomics of the black yeast Aureobasidium melanogenum.</title>
        <authorList>
            <person name="Cernosa A."/>
            <person name="Sun X."/>
            <person name="Gostincar C."/>
            <person name="Fang C."/>
            <person name="Gunde-Cimerman N."/>
            <person name="Song Z."/>
        </authorList>
    </citation>
    <scope>NUCLEOTIDE SEQUENCE</scope>
    <source>
        <strain evidence="4">EXF-9298</strain>
    </source>
</reference>
<evidence type="ECO:0000256" key="1">
    <source>
        <dbReference type="ARBA" id="ARBA00022443"/>
    </source>
</evidence>
<dbReference type="SMART" id="SM00326">
    <property type="entry name" value="SH3"/>
    <property type="match status" value="1"/>
</dbReference>
<dbReference type="CDD" id="cd00174">
    <property type="entry name" value="SH3"/>
    <property type="match status" value="1"/>
</dbReference>